<name>A0A821GIM8_9BILA</name>
<comment type="subcellular location">
    <subcellularLocation>
        <location evidence="1">Endomembrane system</location>
    </subcellularLocation>
</comment>
<dbReference type="SUPFAM" id="SSF49348">
    <property type="entry name" value="Clathrin adaptor appendage domain"/>
    <property type="match status" value="1"/>
</dbReference>
<evidence type="ECO:0000256" key="1">
    <source>
        <dbReference type="ARBA" id="ARBA00004308"/>
    </source>
</evidence>
<feature type="non-terminal residue" evidence="6">
    <location>
        <position position="281"/>
    </location>
</feature>
<keyword evidence="3" id="KW-0653">Protein transport</keyword>
<evidence type="ECO:0000256" key="2">
    <source>
        <dbReference type="ARBA" id="ARBA00022448"/>
    </source>
</evidence>
<dbReference type="Proteomes" id="UP000663873">
    <property type="component" value="Unassembled WGS sequence"/>
</dbReference>
<evidence type="ECO:0000256" key="4">
    <source>
        <dbReference type="ARBA" id="ARBA00023136"/>
    </source>
</evidence>
<accession>A0A821GIM8</accession>
<dbReference type="SMART" id="SM00809">
    <property type="entry name" value="Alpha_adaptinC2"/>
    <property type="match status" value="1"/>
</dbReference>
<evidence type="ECO:0000259" key="5">
    <source>
        <dbReference type="SMART" id="SM00809"/>
    </source>
</evidence>
<dbReference type="InterPro" id="IPR013041">
    <property type="entry name" value="Clathrin_app_Ig-like_sf"/>
</dbReference>
<dbReference type="AlphaFoldDB" id="A0A821GIM8"/>
<dbReference type="InterPro" id="IPR008152">
    <property type="entry name" value="Clathrin_a/b/g-adaptin_app_Ig"/>
</dbReference>
<protein>
    <recommendedName>
        <fullName evidence="5">Clathrin adaptor alpha/beta/gamma-adaptin appendage Ig-like subdomain domain-containing protein</fullName>
    </recommendedName>
</protein>
<sequence length="281" mass="31708">MTESILRHDSNYRSSDVEIQQRATEYLRLSEICSATVLATVLEIMPPYPEKQSPLLVRLKQKKPLMEAETSSEPSAATMANPDDAPKLAEATVHLNQPEQQQSGLLLSFDTLESNNSFNDTTSYSLPSKSSPAPTSSTLQSAKKLLFKNSDIIFENDLLQIGIKVEAAKHILRVEFYYGNKTNSNLTNIGNTIKVTGDLESDIRFNIQPIKTGIDPKAQIKQSGTIECLKEFEELPIINLTFYYGNVLQKVDFPFPLYVNKFIEQAEMDSNSFFLRWRNLD</sequence>
<dbReference type="GO" id="GO:0016192">
    <property type="term" value="P:vesicle-mediated transport"/>
    <property type="evidence" value="ECO:0007669"/>
    <property type="project" value="InterPro"/>
</dbReference>
<feature type="domain" description="Clathrin adaptor alpha/beta/gamma-adaptin appendage Ig-like subdomain" evidence="5">
    <location>
        <begin position="143"/>
        <end position="256"/>
    </location>
</feature>
<dbReference type="Gene3D" id="1.25.10.10">
    <property type="entry name" value="Leucine-rich Repeat Variant"/>
    <property type="match status" value="1"/>
</dbReference>
<evidence type="ECO:0000313" key="6">
    <source>
        <dbReference type="EMBL" id="CAF4668856.1"/>
    </source>
</evidence>
<dbReference type="GO" id="GO:0012505">
    <property type="term" value="C:endomembrane system"/>
    <property type="evidence" value="ECO:0007669"/>
    <property type="project" value="UniProtKB-SubCell"/>
</dbReference>
<dbReference type="Gene3D" id="2.60.40.1230">
    <property type="match status" value="1"/>
</dbReference>
<evidence type="ECO:0000256" key="3">
    <source>
        <dbReference type="ARBA" id="ARBA00022927"/>
    </source>
</evidence>
<organism evidence="6 7">
    <name type="scientific">Rotaria socialis</name>
    <dbReference type="NCBI Taxonomy" id="392032"/>
    <lineage>
        <taxon>Eukaryota</taxon>
        <taxon>Metazoa</taxon>
        <taxon>Spiralia</taxon>
        <taxon>Gnathifera</taxon>
        <taxon>Rotifera</taxon>
        <taxon>Eurotatoria</taxon>
        <taxon>Bdelloidea</taxon>
        <taxon>Philodinida</taxon>
        <taxon>Philodinidae</taxon>
        <taxon>Rotaria</taxon>
    </lineage>
</organism>
<dbReference type="GO" id="GO:0006886">
    <property type="term" value="P:intracellular protein transport"/>
    <property type="evidence" value="ECO:0007669"/>
    <property type="project" value="InterPro"/>
</dbReference>
<dbReference type="PANTHER" id="PTHR22780">
    <property type="entry name" value="ADAPTIN, ALPHA/GAMMA/EPSILON"/>
    <property type="match status" value="1"/>
</dbReference>
<dbReference type="GO" id="GO:0005737">
    <property type="term" value="C:cytoplasm"/>
    <property type="evidence" value="ECO:0007669"/>
    <property type="project" value="UniProtKB-ARBA"/>
</dbReference>
<keyword evidence="4" id="KW-0472">Membrane</keyword>
<comment type="caution">
    <text evidence="6">The sequence shown here is derived from an EMBL/GenBank/DDBJ whole genome shotgun (WGS) entry which is preliminary data.</text>
</comment>
<dbReference type="EMBL" id="CAJOBP010031562">
    <property type="protein sequence ID" value="CAF4668856.1"/>
    <property type="molecule type" value="Genomic_DNA"/>
</dbReference>
<keyword evidence="7" id="KW-1185">Reference proteome</keyword>
<feature type="non-terminal residue" evidence="6">
    <location>
        <position position="1"/>
    </location>
</feature>
<evidence type="ECO:0000313" key="7">
    <source>
        <dbReference type="Proteomes" id="UP000663873"/>
    </source>
</evidence>
<dbReference type="Pfam" id="PF02883">
    <property type="entry name" value="Alpha_adaptinC2"/>
    <property type="match status" value="1"/>
</dbReference>
<dbReference type="InterPro" id="IPR050840">
    <property type="entry name" value="Adaptor_Complx_Large_Subunit"/>
</dbReference>
<keyword evidence="2" id="KW-0813">Transport</keyword>
<gene>
    <name evidence="6" type="ORF">UJA718_LOCUS34643</name>
</gene>
<proteinExistence type="predicted"/>
<reference evidence="6" key="1">
    <citation type="submission" date="2021-02" db="EMBL/GenBank/DDBJ databases">
        <authorList>
            <person name="Nowell W R."/>
        </authorList>
    </citation>
    <scope>NUCLEOTIDE SEQUENCE</scope>
</reference>
<dbReference type="InterPro" id="IPR011989">
    <property type="entry name" value="ARM-like"/>
</dbReference>